<protein>
    <recommendedName>
        <fullName evidence="1">Putative membrane protein insertion efficiency factor</fullName>
    </recommendedName>
</protein>
<dbReference type="STRING" id="289370.SAMN05216602_3418"/>
<organism evidence="2 3">
    <name type="scientific">Phytopseudomonas argentinensis</name>
    <dbReference type="NCBI Taxonomy" id="289370"/>
    <lineage>
        <taxon>Bacteria</taxon>
        <taxon>Pseudomonadati</taxon>
        <taxon>Pseudomonadota</taxon>
        <taxon>Gammaproteobacteria</taxon>
        <taxon>Pseudomonadales</taxon>
        <taxon>Pseudomonadaceae</taxon>
        <taxon>Phytopseudomonas</taxon>
    </lineage>
</organism>
<sequence length="81" mass="9248">MRKLVQAPIRFYQYAISPMMASHCRFYPTCSCYALEAIEIHGVLRGGWLTVRRLGRCHPWHPGGYDPVPLAKHSRSSSMAE</sequence>
<dbReference type="RefSeq" id="WP_074886593.1">
    <property type="nucleotide sequence ID" value="NZ_FORC01000003.1"/>
</dbReference>
<evidence type="ECO:0000313" key="3">
    <source>
        <dbReference type="Proteomes" id="UP000183018"/>
    </source>
</evidence>
<dbReference type="NCBIfam" id="TIGR00278">
    <property type="entry name" value="membrane protein insertion efficiency factor YidD"/>
    <property type="match status" value="1"/>
</dbReference>
<comment type="similarity">
    <text evidence="1">Belongs to the UPF0161 family.</text>
</comment>
<comment type="subcellular location">
    <subcellularLocation>
        <location evidence="1">Cell membrane</location>
        <topology evidence="1">Peripheral membrane protein</topology>
        <orientation evidence="1">Cytoplasmic side</orientation>
    </subcellularLocation>
</comment>
<accession>A0A1I3MFD2</accession>
<keyword evidence="1" id="KW-0472">Membrane</keyword>
<gene>
    <name evidence="2" type="ORF">SAMN05216602_3418</name>
</gene>
<dbReference type="PANTHER" id="PTHR33383">
    <property type="entry name" value="MEMBRANE PROTEIN INSERTION EFFICIENCY FACTOR-RELATED"/>
    <property type="match status" value="1"/>
</dbReference>
<dbReference type="PANTHER" id="PTHR33383:SF1">
    <property type="entry name" value="MEMBRANE PROTEIN INSERTION EFFICIENCY FACTOR-RELATED"/>
    <property type="match status" value="1"/>
</dbReference>
<dbReference type="SMART" id="SM01234">
    <property type="entry name" value="Haemolytic"/>
    <property type="match status" value="1"/>
</dbReference>
<evidence type="ECO:0000313" key="2">
    <source>
        <dbReference type="EMBL" id="SFI95425.1"/>
    </source>
</evidence>
<dbReference type="Pfam" id="PF01809">
    <property type="entry name" value="YidD"/>
    <property type="match status" value="1"/>
</dbReference>
<dbReference type="OrthoDB" id="9801753at2"/>
<proteinExistence type="inferred from homology"/>
<evidence type="ECO:0000256" key="1">
    <source>
        <dbReference type="HAMAP-Rule" id="MF_00386"/>
    </source>
</evidence>
<dbReference type="GO" id="GO:0005886">
    <property type="term" value="C:plasma membrane"/>
    <property type="evidence" value="ECO:0007669"/>
    <property type="project" value="UniProtKB-SubCell"/>
</dbReference>
<name>A0A1I3MFD2_9GAMM</name>
<keyword evidence="1" id="KW-1003">Cell membrane</keyword>
<dbReference type="HAMAP" id="MF_00386">
    <property type="entry name" value="UPF0161_YidD"/>
    <property type="match status" value="1"/>
</dbReference>
<comment type="function">
    <text evidence="1">Could be involved in insertion of integral membrane proteins into the membrane.</text>
</comment>
<dbReference type="EMBL" id="FORC01000003">
    <property type="protein sequence ID" value="SFI95425.1"/>
    <property type="molecule type" value="Genomic_DNA"/>
</dbReference>
<dbReference type="InterPro" id="IPR002696">
    <property type="entry name" value="Membr_insert_effic_factor_YidD"/>
</dbReference>
<reference evidence="3" key="1">
    <citation type="submission" date="2016-10" db="EMBL/GenBank/DDBJ databases">
        <authorList>
            <person name="Varghese N."/>
            <person name="Submissions S."/>
        </authorList>
    </citation>
    <scope>NUCLEOTIDE SEQUENCE [LARGE SCALE GENOMIC DNA]</scope>
    <source>
        <strain evidence="3">LMG 22563</strain>
    </source>
</reference>
<dbReference type="Proteomes" id="UP000183018">
    <property type="component" value="Unassembled WGS sequence"/>
</dbReference>
<dbReference type="AlphaFoldDB" id="A0A1I3MFD2"/>
<keyword evidence="3" id="KW-1185">Reference proteome</keyword>